<feature type="compositionally biased region" description="Polar residues" evidence="1">
    <location>
        <begin position="117"/>
        <end position="127"/>
    </location>
</feature>
<feature type="compositionally biased region" description="Polar residues" evidence="1">
    <location>
        <begin position="310"/>
        <end position="330"/>
    </location>
</feature>
<feature type="compositionally biased region" description="Low complexity" evidence="1">
    <location>
        <begin position="146"/>
        <end position="155"/>
    </location>
</feature>
<proteinExistence type="predicted"/>
<protein>
    <recommendedName>
        <fullName evidence="2">C2H2-type domain-containing protein</fullName>
    </recommendedName>
</protein>
<feature type="domain" description="C2H2-type" evidence="2">
    <location>
        <begin position="38"/>
        <end position="66"/>
    </location>
</feature>
<evidence type="ECO:0000313" key="3">
    <source>
        <dbReference type="EnsemblMetazoa" id="MDOA016580-PA"/>
    </source>
</evidence>
<feature type="domain" description="C2H2-type" evidence="2">
    <location>
        <begin position="9"/>
        <end position="33"/>
    </location>
</feature>
<evidence type="ECO:0000259" key="2">
    <source>
        <dbReference type="PROSITE" id="PS50157"/>
    </source>
</evidence>
<dbReference type="InterPro" id="IPR013087">
    <property type="entry name" value="Znf_C2H2_type"/>
</dbReference>
<reference evidence="3" key="1">
    <citation type="submission" date="2020-05" db="UniProtKB">
        <authorList>
            <consortium name="EnsemblMetazoa"/>
        </authorList>
    </citation>
    <scope>IDENTIFICATION</scope>
    <source>
        <strain evidence="3">Aabys</strain>
    </source>
</reference>
<feature type="compositionally biased region" description="Polar residues" evidence="1">
    <location>
        <begin position="346"/>
        <end position="360"/>
    </location>
</feature>
<dbReference type="Pfam" id="PF00096">
    <property type="entry name" value="zf-C2H2"/>
    <property type="match status" value="1"/>
</dbReference>
<dbReference type="AlphaFoldDB" id="A0A1I8NKE0"/>
<feature type="compositionally biased region" description="Gly residues" evidence="1">
    <location>
        <begin position="107"/>
        <end position="116"/>
    </location>
</feature>
<dbReference type="SUPFAM" id="SSF57667">
    <property type="entry name" value="beta-beta-alpha zinc fingers"/>
    <property type="match status" value="1"/>
</dbReference>
<feature type="compositionally biased region" description="Acidic residues" evidence="1">
    <location>
        <begin position="131"/>
        <end position="141"/>
    </location>
</feature>
<dbReference type="VEuPathDB" id="VectorBase:MDOMA2_011939"/>
<dbReference type="PROSITE" id="PS00028">
    <property type="entry name" value="ZINC_FINGER_C2H2_1"/>
    <property type="match status" value="1"/>
</dbReference>
<dbReference type="SMART" id="SM00355">
    <property type="entry name" value="ZnF_C2H2"/>
    <property type="match status" value="2"/>
</dbReference>
<dbReference type="EnsemblMetazoa" id="MDOA016580-RA">
    <property type="protein sequence ID" value="MDOA016580-PA"/>
    <property type="gene ID" value="MDOA016580"/>
</dbReference>
<name>A0A1I8NKE0_MUSDO</name>
<dbReference type="PROSITE" id="PS50157">
    <property type="entry name" value="ZINC_FINGER_C2H2_2"/>
    <property type="match status" value="2"/>
</dbReference>
<accession>A0A1I8NKE0</accession>
<feature type="region of interest" description="Disordered" evidence="1">
    <location>
        <begin position="98"/>
        <end position="155"/>
    </location>
</feature>
<dbReference type="eggNOG" id="ENOG502RR0V">
    <property type="taxonomic scope" value="Eukaryota"/>
</dbReference>
<dbReference type="STRING" id="7370.A0A1I8NKE0"/>
<organism evidence="3">
    <name type="scientific">Musca domestica</name>
    <name type="common">House fly</name>
    <dbReference type="NCBI Taxonomy" id="7370"/>
    <lineage>
        <taxon>Eukaryota</taxon>
        <taxon>Metazoa</taxon>
        <taxon>Ecdysozoa</taxon>
        <taxon>Arthropoda</taxon>
        <taxon>Hexapoda</taxon>
        <taxon>Insecta</taxon>
        <taxon>Pterygota</taxon>
        <taxon>Neoptera</taxon>
        <taxon>Endopterygota</taxon>
        <taxon>Diptera</taxon>
        <taxon>Brachycera</taxon>
        <taxon>Muscomorpha</taxon>
        <taxon>Muscoidea</taxon>
        <taxon>Muscidae</taxon>
        <taxon>Musca</taxon>
    </lineage>
</organism>
<sequence length="375" mass="39373">MRVRATDPRPCPKCGKIYRSAHTLRTHLEDKHTVCPGYRCVLCGTVAKSRNSLHSHMSRQHRGISTKDLPVLPMPSAFDPELASRLLAKAGVKISPAELRARASPTNGGGGGGGTGQTKLDASLSNNMKDEAEDSDDDPEDLTTASGGYSNVGGSNSDLSRYHESLLGNFGHANTTISRIRNEAAAAAAAAAALGQQKDLAGQIPTSTAAGQSLLDTYLQFITENTFGMGMSQEHAAAAALHAAKMAQLNAMGHGLDKLPPGLLPPQFDLSKLAGQAAGNAFNNLAAASGVGGNGGLTIEPIMRRDMMSPHNSNENLHNSQNTPASSSQNDIRRDPSEPMDLGLDANNQSGSHNNDNMGSDNEDNYSEDEGVHNT</sequence>
<dbReference type="InterPro" id="IPR036236">
    <property type="entry name" value="Znf_C2H2_sf"/>
</dbReference>
<dbReference type="VEuPathDB" id="VectorBase:MDOA016580"/>
<dbReference type="Gene3D" id="3.30.160.60">
    <property type="entry name" value="Classic Zinc Finger"/>
    <property type="match status" value="1"/>
</dbReference>
<evidence type="ECO:0000256" key="1">
    <source>
        <dbReference type="SAM" id="MobiDB-lite"/>
    </source>
</evidence>
<feature type="region of interest" description="Disordered" evidence="1">
    <location>
        <begin position="307"/>
        <end position="375"/>
    </location>
</feature>